<dbReference type="CDD" id="cd07720">
    <property type="entry name" value="OPHC2-like_MBL-fold"/>
    <property type="match status" value="1"/>
</dbReference>
<comment type="similarity">
    <text evidence="1">Belongs to the metallo-beta-lactamase superfamily.</text>
</comment>
<protein>
    <submittedName>
        <fullName evidence="7">MBL fold metallo-hydrolase</fullName>
    </submittedName>
</protein>
<accession>A0ABN1K2C9</accession>
<feature type="domain" description="Metallo-beta-lactamase" evidence="6">
    <location>
        <begin position="98"/>
        <end position="303"/>
    </location>
</feature>
<dbReference type="InterPro" id="IPR036866">
    <property type="entry name" value="RibonucZ/Hydroxyglut_hydro"/>
</dbReference>
<dbReference type="Pfam" id="PF00753">
    <property type="entry name" value="Lactamase_B"/>
    <property type="match status" value="1"/>
</dbReference>
<evidence type="ECO:0000313" key="8">
    <source>
        <dbReference type="Proteomes" id="UP001500279"/>
    </source>
</evidence>
<keyword evidence="3" id="KW-0378">Hydrolase</keyword>
<feature type="signal peptide" evidence="5">
    <location>
        <begin position="1"/>
        <end position="25"/>
    </location>
</feature>
<dbReference type="EMBL" id="BAAAEW010000016">
    <property type="protein sequence ID" value="GAA0752783.1"/>
    <property type="molecule type" value="Genomic_DNA"/>
</dbReference>
<dbReference type="PANTHER" id="PTHR42978">
    <property type="entry name" value="QUORUM-QUENCHING LACTONASE YTNP-RELATED-RELATED"/>
    <property type="match status" value="1"/>
</dbReference>
<evidence type="ECO:0000256" key="3">
    <source>
        <dbReference type="ARBA" id="ARBA00022801"/>
    </source>
</evidence>
<keyword evidence="4" id="KW-0862">Zinc</keyword>
<dbReference type="Proteomes" id="UP001500279">
    <property type="component" value="Unassembled WGS sequence"/>
</dbReference>
<evidence type="ECO:0000313" key="7">
    <source>
        <dbReference type="EMBL" id="GAA0752783.1"/>
    </source>
</evidence>
<evidence type="ECO:0000256" key="4">
    <source>
        <dbReference type="ARBA" id="ARBA00022833"/>
    </source>
</evidence>
<evidence type="ECO:0000256" key="1">
    <source>
        <dbReference type="ARBA" id="ARBA00007749"/>
    </source>
</evidence>
<evidence type="ECO:0000256" key="2">
    <source>
        <dbReference type="ARBA" id="ARBA00022723"/>
    </source>
</evidence>
<dbReference type="RefSeq" id="WP_141285189.1">
    <property type="nucleotide sequence ID" value="NZ_BAAAEW010000016.1"/>
</dbReference>
<keyword evidence="5" id="KW-0732">Signal</keyword>
<reference evidence="7 8" key="1">
    <citation type="journal article" date="2019" name="Int. J. Syst. Evol. Microbiol.">
        <title>The Global Catalogue of Microorganisms (GCM) 10K type strain sequencing project: providing services to taxonomists for standard genome sequencing and annotation.</title>
        <authorList>
            <consortium name="The Broad Institute Genomics Platform"/>
            <consortium name="The Broad Institute Genome Sequencing Center for Infectious Disease"/>
            <person name="Wu L."/>
            <person name="Ma J."/>
        </authorList>
    </citation>
    <scope>NUCLEOTIDE SEQUENCE [LARGE SCALE GENOMIC DNA]</scope>
    <source>
        <strain evidence="7 8">JCM 15503</strain>
    </source>
</reference>
<name>A0ABN1K2C9_9BURK</name>
<dbReference type="InterPro" id="IPR001279">
    <property type="entry name" value="Metallo-B-lactamas"/>
</dbReference>
<organism evidence="7 8">
    <name type="scientific">Ideonella azotifigens</name>
    <dbReference type="NCBI Taxonomy" id="513160"/>
    <lineage>
        <taxon>Bacteria</taxon>
        <taxon>Pseudomonadati</taxon>
        <taxon>Pseudomonadota</taxon>
        <taxon>Betaproteobacteria</taxon>
        <taxon>Burkholderiales</taxon>
        <taxon>Sphaerotilaceae</taxon>
        <taxon>Ideonella</taxon>
    </lineage>
</organism>
<dbReference type="Gene3D" id="3.60.15.10">
    <property type="entry name" value="Ribonuclease Z/Hydroxyacylglutathione hydrolase-like"/>
    <property type="match status" value="1"/>
</dbReference>
<dbReference type="InterPro" id="IPR051013">
    <property type="entry name" value="MBL_superfamily_lactonases"/>
</dbReference>
<feature type="chain" id="PRO_5047119484" evidence="5">
    <location>
        <begin position="26"/>
        <end position="330"/>
    </location>
</feature>
<evidence type="ECO:0000256" key="5">
    <source>
        <dbReference type="SAM" id="SignalP"/>
    </source>
</evidence>
<sequence length="330" mass="34798">MQFQARQARAGRAILRAAISTIVAAAGSVALLPAAHAAAPQVKTSAPGYYRVMLGDFEITALSDGTVNLPVDKLLHEPAPKTTKALARNFQQAPVETSINAYLINTGSKLVLVDTGAAGLFGPTTGKLLANLKAAGYSPEQVDDIFITHMHPDHIGGLGGNGERTFPNATVHADQRDADFWLSQANLDKATAENKGSFQGPINAIGPYQKAGKFAPFSGDTTFMPGVSGHAAYGHTPGHTTYKIESNGQTLVLWGDLMHVAAVQFDDPSVTIEFDSDSKSAAVQRKAAYAEAAKTGELVGAAHLSFPGLGHLRAEGKGYRFVPLSYSLMR</sequence>
<keyword evidence="2" id="KW-0479">Metal-binding</keyword>
<gene>
    <name evidence="7" type="ORF">GCM10009107_26890</name>
</gene>
<comment type="caution">
    <text evidence="7">The sequence shown here is derived from an EMBL/GenBank/DDBJ whole genome shotgun (WGS) entry which is preliminary data.</text>
</comment>
<dbReference type="SMART" id="SM00849">
    <property type="entry name" value="Lactamase_B"/>
    <property type="match status" value="1"/>
</dbReference>
<proteinExistence type="inferred from homology"/>
<keyword evidence="8" id="KW-1185">Reference proteome</keyword>
<evidence type="ECO:0000259" key="6">
    <source>
        <dbReference type="SMART" id="SM00849"/>
    </source>
</evidence>
<dbReference type="PANTHER" id="PTHR42978:SF6">
    <property type="entry name" value="QUORUM-QUENCHING LACTONASE YTNP-RELATED"/>
    <property type="match status" value="1"/>
</dbReference>
<dbReference type="SUPFAM" id="SSF56281">
    <property type="entry name" value="Metallo-hydrolase/oxidoreductase"/>
    <property type="match status" value="1"/>
</dbReference>